<keyword evidence="3" id="KW-1185">Reference proteome</keyword>
<dbReference type="PROSITE" id="PS51752">
    <property type="entry name" value="JACALIN_LECTIN"/>
    <property type="match status" value="1"/>
</dbReference>
<sequence length="688" mass="76956">MLIPDDLKGRTDFSIPEKSALSAPVILSVKNGEWVHQRILLIYGRVEVDDFSVNYNITVSHHKNNFPSTCWPVYHTHFKCLVHLDPGQNDLLFTLNAPNSHGHDRPLLTPLQINYVPLLQNPPLHLAILLSKDSNLVIDAPLEKQKTHENGLDAVKAKFRCAAYLWQAFTAEQMCRNGFGRRVFRLDEDWEQDTITNQDNSLRQTAKIHIIRTSYTREELLDPERAQQYKPPPGTPPTQKKDLFSIFLDALAEYGKPFDKDCHVAGLILDTHYDPKMKLIRGHAALGGGAGHVRLGIFGSHTTHAWPRYLEEVVNCFQNNTKTDERILANDVGESGTWWKCCNIGIGAMLHEVGHALTLPHSFSGIMSRGFNNLNRTFTVKEPNNPTPITPSLEYGAHWHRCDVVRFRFHPCFRLPSDPSKRPELKNFAPDFWPLKDSVLIRCGTCAISLIEVHVNDTYAHHFEYVDGKNSGSVTLNISKVKEHINWQDGQKIRLHVIAQNQNENTIEHLESFLKDHHIHLSTGIAAFKSGKVGNGGGQKFQTLFQKSITATSNSIVSRLSPSSRQKSSKSHSVYLTKICINAGAFIDGITFCFSDNTSTRHGGQGGSTFEFKLFKGEKIATIKVRSGAWVDGLEICLDNGRTSGWIGGNGGSLHLLEVPDGYDIIGLYGSAGWVVDSLGIIYASQEF</sequence>
<dbReference type="GO" id="GO:0005737">
    <property type="term" value="C:cytoplasm"/>
    <property type="evidence" value="ECO:0007669"/>
    <property type="project" value="TreeGrafter"/>
</dbReference>
<dbReference type="Pfam" id="PF12044">
    <property type="entry name" value="Metallopep"/>
    <property type="match status" value="1"/>
</dbReference>
<proteinExistence type="predicted"/>
<organism evidence="2 3">
    <name type="scientific">Ambispora leptoticha</name>
    <dbReference type="NCBI Taxonomy" id="144679"/>
    <lineage>
        <taxon>Eukaryota</taxon>
        <taxon>Fungi</taxon>
        <taxon>Fungi incertae sedis</taxon>
        <taxon>Mucoromycota</taxon>
        <taxon>Glomeromycotina</taxon>
        <taxon>Glomeromycetes</taxon>
        <taxon>Archaeosporales</taxon>
        <taxon>Ambisporaceae</taxon>
        <taxon>Ambispora</taxon>
    </lineage>
</organism>
<dbReference type="EMBL" id="CAJVPS010000324">
    <property type="protein sequence ID" value="CAG8476893.1"/>
    <property type="molecule type" value="Genomic_DNA"/>
</dbReference>
<evidence type="ECO:0000313" key="2">
    <source>
        <dbReference type="EMBL" id="CAG8476893.1"/>
    </source>
</evidence>
<dbReference type="PANTHER" id="PTHR21054">
    <property type="entry name" value="ZINC METALLOPROTEINASE-RELATED"/>
    <property type="match status" value="1"/>
</dbReference>
<dbReference type="InterPro" id="IPR036404">
    <property type="entry name" value="Jacalin-like_lectin_dom_sf"/>
</dbReference>
<dbReference type="InterPro" id="IPR021917">
    <property type="entry name" value="Unchr_Zn-peptidase-like"/>
</dbReference>
<comment type="caution">
    <text evidence="2">The sequence shown here is derived from an EMBL/GenBank/DDBJ whole genome shotgun (WGS) entry which is preliminary data.</text>
</comment>
<dbReference type="SMART" id="SM00915">
    <property type="entry name" value="Jacalin"/>
    <property type="match status" value="1"/>
</dbReference>
<dbReference type="OrthoDB" id="74460at2759"/>
<evidence type="ECO:0000259" key="1">
    <source>
        <dbReference type="PROSITE" id="PS51752"/>
    </source>
</evidence>
<dbReference type="AlphaFoldDB" id="A0A9N8W9I6"/>
<dbReference type="Proteomes" id="UP000789508">
    <property type="component" value="Unassembled WGS sequence"/>
</dbReference>
<reference evidence="2" key="1">
    <citation type="submission" date="2021-06" db="EMBL/GenBank/DDBJ databases">
        <authorList>
            <person name="Kallberg Y."/>
            <person name="Tangrot J."/>
            <person name="Rosling A."/>
        </authorList>
    </citation>
    <scope>NUCLEOTIDE SEQUENCE</scope>
    <source>
        <strain evidence="2">FL130A</strain>
    </source>
</reference>
<name>A0A9N8W9I6_9GLOM</name>
<dbReference type="Gene3D" id="2.100.10.30">
    <property type="entry name" value="Jacalin-like lectin domain"/>
    <property type="match status" value="1"/>
</dbReference>
<dbReference type="InterPro" id="IPR053002">
    <property type="entry name" value="Metalloproteinase_M10B"/>
</dbReference>
<dbReference type="Pfam" id="PF01419">
    <property type="entry name" value="Jacalin"/>
    <property type="match status" value="1"/>
</dbReference>
<dbReference type="PANTHER" id="PTHR21054:SF2">
    <property type="entry name" value="MIP04191P"/>
    <property type="match status" value="1"/>
</dbReference>
<dbReference type="InterPro" id="IPR001229">
    <property type="entry name" value="Jacalin-like_lectin_dom"/>
</dbReference>
<accession>A0A9N8W9I6</accession>
<feature type="domain" description="Jacalin-type lectin" evidence="1">
    <location>
        <begin position="555"/>
        <end position="685"/>
    </location>
</feature>
<gene>
    <name evidence="2" type="ORF">ALEPTO_LOCUS2285</name>
</gene>
<evidence type="ECO:0000313" key="3">
    <source>
        <dbReference type="Proteomes" id="UP000789508"/>
    </source>
</evidence>
<dbReference type="SUPFAM" id="SSF51101">
    <property type="entry name" value="Mannose-binding lectins"/>
    <property type="match status" value="1"/>
</dbReference>
<protein>
    <submittedName>
        <fullName evidence="2">835_t:CDS:1</fullName>
    </submittedName>
</protein>